<proteinExistence type="predicted"/>
<dbReference type="Gene3D" id="1.25.40.390">
    <property type="match status" value="1"/>
</dbReference>
<dbReference type="EMBL" id="QXFI01000031">
    <property type="protein sequence ID" value="RIV43456.1"/>
    <property type="molecule type" value="Genomic_DNA"/>
</dbReference>
<dbReference type="OrthoDB" id="725917at2"/>
<accession>A0A3A1NG97</accession>
<dbReference type="RefSeq" id="WP_119648183.1">
    <property type="nucleotide sequence ID" value="NZ_QXFI01000031.1"/>
</dbReference>
<dbReference type="Proteomes" id="UP000266691">
    <property type="component" value="Unassembled WGS sequence"/>
</dbReference>
<sequence length="472" mass="51356">MKSYISIFILVALLASCSKLVDDLNNDPNNLTESSYGTVLTGTEVGNILLQTGETARRASIFAGQYTGIDRQHLGFSQYSVTTSDFDALWNDAYVNAFRNALIAEETALNDDIGPVAQGISLVLQAQIAGTIASLYGDMPFDEAGNVAITDPIFEGQKTVYGKIQNTLDTAITLLAEGTGKPSAGSDIYLDGDANAWIEVAYTLKARFYLHTKNYQGALAAASNGISSMDNSLYGPHGTAAENSNLNYQFFAIEVRQADVVVSDFMASLVDPNVGNPIPSNYRGNAKTDETGRYNFLFTTNNTGIQPNISNGFAAQDAPAPLVTYEENLLILAEAGFRVNGFDAGLSSLNDFRAFMNTGGYLRNVDPAQVLYESYVSADFETGGMENPDNISQNNALLREILEERYVTLFGLIEPFNDTRRTLGETVVRVPITPNTGSQLPQRFLYPQSEIDRNTNVPDPIPNFFDKTPVNQ</sequence>
<dbReference type="PROSITE" id="PS51257">
    <property type="entry name" value="PROKAR_LIPOPROTEIN"/>
    <property type="match status" value="1"/>
</dbReference>
<comment type="caution">
    <text evidence="3">The sequence shown here is derived from an EMBL/GenBank/DDBJ whole genome shotgun (WGS) entry which is preliminary data.</text>
</comment>
<gene>
    <name evidence="3" type="ORF">D2V05_13640</name>
    <name evidence="4" type="ORF">FQ017_13510</name>
</gene>
<dbReference type="SUPFAM" id="SSF48452">
    <property type="entry name" value="TPR-like"/>
    <property type="match status" value="1"/>
</dbReference>
<evidence type="ECO:0000313" key="3">
    <source>
        <dbReference type="EMBL" id="RIV43456.1"/>
    </source>
</evidence>
<keyword evidence="2" id="KW-0732">Signal</keyword>
<evidence type="ECO:0000313" key="6">
    <source>
        <dbReference type="Proteomes" id="UP000321621"/>
    </source>
</evidence>
<protein>
    <submittedName>
        <fullName evidence="3">SusD/RagB family nutrient-binding outer membrane lipoprotein</fullName>
    </submittedName>
</protein>
<evidence type="ECO:0000313" key="4">
    <source>
        <dbReference type="EMBL" id="TXJ92796.1"/>
    </source>
</evidence>
<dbReference type="AlphaFoldDB" id="A0A3A1NG97"/>
<dbReference type="InterPro" id="IPR011990">
    <property type="entry name" value="TPR-like_helical_dom_sf"/>
</dbReference>
<evidence type="ECO:0000256" key="1">
    <source>
        <dbReference type="SAM" id="MobiDB-lite"/>
    </source>
</evidence>
<name>A0A3A1NG97_9FLAO</name>
<dbReference type="EMBL" id="VNWK01000031">
    <property type="protein sequence ID" value="TXJ92796.1"/>
    <property type="molecule type" value="Genomic_DNA"/>
</dbReference>
<dbReference type="Proteomes" id="UP000321621">
    <property type="component" value="Unassembled WGS sequence"/>
</dbReference>
<reference evidence="4 6" key="2">
    <citation type="submission" date="2019-07" db="EMBL/GenBank/DDBJ databases">
        <title>Draft genome of two Muricauda strains isolated from deep sea.</title>
        <authorList>
            <person name="Sun C."/>
        </authorList>
    </citation>
    <scope>NUCLEOTIDE SEQUENCE [LARGE SCALE GENOMIC DNA]</scope>
    <source>
        <strain evidence="4 6">72</strain>
    </source>
</reference>
<feature type="chain" id="PRO_5017223249" evidence="2">
    <location>
        <begin position="22"/>
        <end position="472"/>
    </location>
</feature>
<keyword evidence="6" id="KW-1185">Reference proteome</keyword>
<dbReference type="InterPro" id="IPR041662">
    <property type="entry name" value="SusD-like_2"/>
</dbReference>
<reference evidence="3 5" key="1">
    <citation type="submission" date="2018-08" db="EMBL/GenBank/DDBJ databases">
        <title>Proposal of Muricauda 72 sp.nov. and Muricauda NH166 sp.nov., isolated from seawater.</title>
        <authorList>
            <person name="Cheng H."/>
            <person name="Wu Y.-H."/>
            <person name="Guo L.-L."/>
            <person name="Xu X.-W."/>
        </authorList>
    </citation>
    <scope>NUCLEOTIDE SEQUENCE [LARGE SCALE GENOMIC DNA]</scope>
    <source>
        <strain evidence="3 5">72</strain>
    </source>
</reference>
<feature type="region of interest" description="Disordered" evidence="1">
    <location>
        <begin position="452"/>
        <end position="472"/>
    </location>
</feature>
<evidence type="ECO:0000256" key="2">
    <source>
        <dbReference type="SAM" id="SignalP"/>
    </source>
</evidence>
<organism evidence="3 5">
    <name type="scientific">Flagellimonas pelagia</name>
    <dbReference type="NCBI Taxonomy" id="2306998"/>
    <lineage>
        <taxon>Bacteria</taxon>
        <taxon>Pseudomonadati</taxon>
        <taxon>Bacteroidota</taxon>
        <taxon>Flavobacteriia</taxon>
        <taxon>Flavobacteriales</taxon>
        <taxon>Flavobacteriaceae</taxon>
        <taxon>Flagellimonas</taxon>
    </lineage>
</organism>
<evidence type="ECO:0000313" key="5">
    <source>
        <dbReference type="Proteomes" id="UP000266691"/>
    </source>
</evidence>
<keyword evidence="3" id="KW-0449">Lipoprotein</keyword>
<feature type="signal peptide" evidence="2">
    <location>
        <begin position="1"/>
        <end position="21"/>
    </location>
</feature>
<dbReference type="Pfam" id="PF12771">
    <property type="entry name" value="SusD-like_2"/>
    <property type="match status" value="1"/>
</dbReference>